<dbReference type="Proteomes" id="UP000567179">
    <property type="component" value="Unassembled WGS sequence"/>
</dbReference>
<gene>
    <name evidence="1" type="ORF">D9619_012582</name>
</gene>
<comment type="caution">
    <text evidence="1">The sequence shown here is derived from an EMBL/GenBank/DDBJ whole genome shotgun (WGS) entry which is preliminary data.</text>
</comment>
<protein>
    <submittedName>
        <fullName evidence="1">Uncharacterized protein</fullName>
    </submittedName>
</protein>
<sequence>MNNHSATSSGRAVSSAQGHLDKQVDIFVDTNKQKTAGMSKIMKGSLSSYGRNYYIQPGPEPRFPELQTYPFDETPYRIPYLTERHLSREKFQDIRKEYKEFFAQWDPVFRKRNGKGALKSLETLKVGYPDWTQDNCTEEQYAYWCCYWNQSRWMM</sequence>
<dbReference type="EMBL" id="JAACJJ010000032">
    <property type="protein sequence ID" value="KAF5317810.1"/>
    <property type="molecule type" value="Genomic_DNA"/>
</dbReference>
<accession>A0A8H5B6V3</accession>
<evidence type="ECO:0000313" key="2">
    <source>
        <dbReference type="Proteomes" id="UP000567179"/>
    </source>
</evidence>
<proteinExistence type="predicted"/>
<reference evidence="1 2" key="1">
    <citation type="journal article" date="2020" name="ISME J.">
        <title>Uncovering the hidden diversity of litter-decomposition mechanisms in mushroom-forming fungi.</title>
        <authorList>
            <person name="Floudas D."/>
            <person name="Bentzer J."/>
            <person name="Ahren D."/>
            <person name="Johansson T."/>
            <person name="Persson P."/>
            <person name="Tunlid A."/>
        </authorList>
    </citation>
    <scope>NUCLEOTIDE SEQUENCE [LARGE SCALE GENOMIC DNA]</scope>
    <source>
        <strain evidence="1 2">CBS 101986</strain>
    </source>
</reference>
<name>A0A8H5B6V3_9AGAR</name>
<dbReference type="AlphaFoldDB" id="A0A8H5B6V3"/>
<keyword evidence="2" id="KW-1185">Reference proteome</keyword>
<organism evidence="1 2">
    <name type="scientific">Psilocybe cf. subviscida</name>
    <dbReference type="NCBI Taxonomy" id="2480587"/>
    <lineage>
        <taxon>Eukaryota</taxon>
        <taxon>Fungi</taxon>
        <taxon>Dikarya</taxon>
        <taxon>Basidiomycota</taxon>
        <taxon>Agaricomycotina</taxon>
        <taxon>Agaricomycetes</taxon>
        <taxon>Agaricomycetidae</taxon>
        <taxon>Agaricales</taxon>
        <taxon>Agaricineae</taxon>
        <taxon>Strophariaceae</taxon>
        <taxon>Psilocybe</taxon>
    </lineage>
</organism>
<evidence type="ECO:0000313" key="1">
    <source>
        <dbReference type="EMBL" id="KAF5317810.1"/>
    </source>
</evidence>